<comment type="caution">
    <text evidence="2">The sequence shown here is derived from an EMBL/GenBank/DDBJ whole genome shotgun (WGS) entry which is preliminary data.</text>
</comment>
<feature type="transmembrane region" description="Helical" evidence="1">
    <location>
        <begin position="193"/>
        <end position="216"/>
    </location>
</feature>
<keyword evidence="1" id="KW-0472">Membrane</keyword>
<evidence type="ECO:0000313" key="3">
    <source>
        <dbReference type="EMBL" id="CAL1172424.1"/>
    </source>
</evidence>
<sequence>MRWSRESVCCCMSAVGCFVGPLMLLSTSIGYFSDADPVLAMMAEAKGPREDFVFVPGGCKITNVTFQLESYCVSGCTGISAGTRLCRYYPEYHGVFVDDPTLSFSEVFEDGVTEDGLSCREDPERPPAHAPQVGDVVPCWRSQLDPVSGVYRCGCRNWFRFCPAHQGICAKFVDPVDLWQAAELDRDNFLTTYGSLGFAAILILLIPMVYIPWYCFKKRSRTKSVAAQTQRAFA</sequence>
<evidence type="ECO:0000256" key="1">
    <source>
        <dbReference type="SAM" id="Phobius"/>
    </source>
</evidence>
<protein>
    <submittedName>
        <fullName evidence="2">Uncharacterized protein</fullName>
    </submittedName>
</protein>
<keyword evidence="1" id="KW-1133">Transmembrane helix</keyword>
<dbReference type="Proteomes" id="UP001152797">
    <property type="component" value="Unassembled WGS sequence"/>
</dbReference>
<dbReference type="EMBL" id="CAMXCT030006730">
    <property type="protein sequence ID" value="CAL4806361.1"/>
    <property type="molecule type" value="Genomic_DNA"/>
</dbReference>
<name>A0A9P1GQ87_9DINO</name>
<accession>A0A9P1GQ87</accession>
<keyword evidence="1" id="KW-0812">Transmembrane</keyword>
<dbReference type="OrthoDB" id="10268540at2759"/>
<feature type="transmembrane region" description="Helical" evidence="1">
    <location>
        <begin position="7"/>
        <end position="32"/>
    </location>
</feature>
<proteinExistence type="predicted"/>
<keyword evidence="4" id="KW-1185">Reference proteome</keyword>
<dbReference type="EMBL" id="CAMXCT020006730">
    <property type="protein sequence ID" value="CAL1172424.1"/>
    <property type="molecule type" value="Genomic_DNA"/>
</dbReference>
<dbReference type="EMBL" id="CAMXCT010006730">
    <property type="protein sequence ID" value="CAI4019049.1"/>
    <property type="molecule type" value="Genomic_DNA"/>
</dbReference>
<gene>
    <name evidence="2" type="ORF">C1SCF055_LOCUS43572</name>
</gene>
<reference evidence="3" key="2">
    <citation type="submission" date="2024-04" db="EMBL/GenBank/DDBJ databases">
        <authorList>
            <person name="Chen Y."/>
            <person name="Shah S."/>
            <person name="Dougan E. K."/>
            <person name="Thang M."/>
            <person name="Chan C."/>
        </authorList>
    </citation>
    <scope>NUCLEOTIDE SEQUENCE [LARGE SCALE GENOMIC DNA]</scope>
</reference>
<evidence type="ECO:0000313" key="2">
    <source>
        <dbReference type="EMBL" id="CAI4019049.1"/>
    </source>
</evidence>
<organism evidence="2">
    <name type="scientific">Cladocopium goreaui</name>
    <dbReference type="NCBI Taxonomy" id="2562237"/>
    <lineage>
        <taxon>Eukaryota</taxon>
        <taxon>Sar</taxon>
        <taxon>Alveolata</taxon>
        <taxon>Dinophyceae</taxon>
        <taxon>Suessiales</taxon>
        <taxon>Symbiodiniaceae</taxon>
        <taxon>Cladocopium</taxon>
    </lineage>
</organism>
<dbReference type="AlphaFoldDB" id="A0A9P1GQ87"/>
<reference evidence="2" key="1">
    <citation type="submission" date="2022-10" db="EMBL/GenBank/DDBJ databases">
        <authorList>
            <person name="Chen Y."/>
            <person name="Dougan E. K."/>
            <person name="Chan C."/>
            <person name="Rhodes N."/>
            <person name="Thang M."/>
        </authorList>
    </citation>
    <scope>NUCLEOTIDE SEQUENCE</scope>
</reference>
<evidence type="ECO:0000313" key="4">
    <source>
        <dbReference type="Proteomes" id="UP001152797"/>
    </source>
</evidence>
<dbReference type="PROSITE" id="PS51257">
    <property type="entry name" value="PROKAR_LIPOPROTEIN"/>
    <property type="match status" value="1"/>
</dbReference>